<evidence type="ECO:0000313" key="1">
    <source>
        <dbReference type="EMBL" id="JAI01926.1"/>
    </source>
</evidence>
<proteinExistence type="predicted"/>
<organism evidence="1">
    <name type="scientific">Anguilla anguilla</name>
    <name type="common">European freshwater eel</name>
    <name type="synonym">Muraena anguilla</name>
    <dbReference type="NCBI Taxonomy" id="7936"/>
    <lineage>
        <taxon>Eukaryota</taxon>
        <taxon>Metazoa</taxon>
        <taxon>Chordata</taxon>
        <taxon>Craniata</taxon>
        <taxon>Vertebrata</taxon>
        <taxon>Euteleostomi</taxon>
        <taxon>Actinopterygii</taxon>
        <taxon>Neopterygii</taxon>
        <taxon>Teleostei</taxon>
        <taxon>Anguilliformes</taxon>
        <taxon>Anguillidae</taxon>
        <taxon>Anguilla</taxon>
    </lineage>
</organism>
<dbReference type="EMBL" id="GBXM01006652">
    <property type="protein sequence ID" value="JAI01926.1"/>
    <property type="molecule type" value="Transcribed_RNA"/>
</dbReference>
<dbReference type="AlphaFoldDB" id="A0A0E9XJB2"/>
<reference evidence="1" key="2">
    <citation type="journal article" date="2015" name="Fish Shellfish Immunol.">
        <title>Early steps in the European eel (Anguilla anguilla)-Vibrio vulnificus interaction in the gills: Role of the RtxA13 toxin.</title>
        <authorList>
            <person name="Callol A."/>
            <person name="Pajuelo D."/>
            <person name="Ebbesson L."/>
            <person name="Teles M."/>
            <person name="MacKenzie S."/>
            <person name="Amaro C."/>
        </authorList>
    </citation>
    <scope>NUCLEOTIDE SEQUENCE</scope>
</reference>
<reference evidence="1" key="1">
    <citation type="submission" date="2014-11" db="EMBL/GenBank/DDBJ databases">
        <authorList>
            <person name="Amaro Gonzalez C."/>
        </authorList>
    </citation>
    <scope>NUCLEOTIDE SEQUENCE</scope>
</reference>
<sequence>MRYWRNEMEKVYLGPAHFMNCLKDNSRQEHVLPSFCAEYCEYEC</sequence>
<protein>
    <submittedName>
        <fullName evidence="1">Uncharacterized protein</fullName>
    </submittedName>
</protein>
<name>A0A0E9XJB2_ANGAN</name>
<accession>A0A0E9XJB2</accession>